<sequence>MAAAHTLWQLWQPHDRYCQIRSSTFHLAIDIVGDIFHEIFFQRASVNVHKSFRDEAPVVDNVRLDDCMINFLGRAWVTFNANLFKLQNQVTEAGFHPSSPVT</sequence>
<accession>A0A0A9CQA1</accession>
<reference evidence="1" key="2">
    <citation type="journal article" date="2015" name="Data Brief">
        <title>Shoot transcriptome of the giant reed, Arundo donax.</title>
        <authorList>
            <person name="Barrero R.A."/>
            <person name="Guerrero F.D."/>
            <person name="Moolhuijzen P."/>
            <person name="Goolsby J.A."/>
            <person name="Tidwell J."/>
            <person name="Bellgard S.E."/>
            <person name="Bellgard M.I."/>
        </authorList>
    </citation>
    <scope>NUCLEOTIDE SEQUENCE</scope>
    <source>
        <tissue evidence="1">Shoot tissue taken approximately 20 cm above the soil surface</tissue>
    </source>
</reference>
<dbReference type="EMBL" id="GBRH01224243">
    <property type="protein sequence ID" value="JAD73652.1"/>
    <property type="molecule type" value="Transcribed_RNA"/>
</dbReference>
<dbReference type="AlphaFoldDB" id="A0A0A9CQA1"/>
<organism evidence="1">
    <name type="scientific">Arundo donax</name>
    <name type="common">Giant reed</name>
    <name type="synonym">Donax arundinaceus</name>
    <dbReference type="NCBI Taxonomy" id="35708"/>
    <lineage>
        <taxon>Eukaryota</taxon>
        <taxon>Viridiplantae</taxon>
        <taxon>Streptophyta</taxon>
        <taxon>Embryophyta</taxon>
        <taxon>Tracheophyta</taxon>
        <taxon>Spermatophyta</taxon>
        <taxon>Magnoliopsida</taxon>
        <taxon>Liliopsida</taxon>
        <taxon>Poales</taxon>
        <taxon>Poaceae</taxon>
        <taxon>PACMAD clade</taxon>
        <taxon>Arundinoideae</taxon>
        <taxon>Arundineae</taxon>
        <taxon>Arundo</taxon>
    </lineage>
</organism>
<evidence type="ECO:0000313" key="1">
    <source>
        <dbReference type="EMBL" id="JAD73652.1"/>
    </source>
</evidence>
<protein>
    <submittedName>
        <fullName evidence="1">Uncharacterized protein</fullName>
    </submittedName>
</protein>
<name>A0A0A9CQA1_ARUDO</name>
<proteinExistence type="predicted"/>
<reference evidence="1" key="1">
    <citation type="submission" date="2014-09" db="EMBL/GenBank/DDBJ databases">
        <authorList>
            <person name="Magalhaes I.L.F."/>
            <person name="Oliveira U."/>
            <person name="Santos F.R."/>
            <person name="Vidigal T.H.D.A."/>
            <person name="Brescovit A.D."/>
            <person name="Santos A.J."/>
        </authorList>
    </citation>
    <scope>NUCLEOTIDE SEQUENCE</scope>
    <source>
        <tissue evidence="1">Shoot tissue taken approximately 20 cm above the soil surface</tissue>
    </source>
</reference>